<dbReference type="OrthoDB" id="429143at2759"/>
<evidence type="ECO:0000313" key="1">
    <source>
        <dbReference type="EMBL" id="KAF2260647.1"/>
    </source>
</evidence>
<accession>A0A9P4K133</accession>
<dbReference type="EMBL" id="ML986676">
    <property type="protein sequence ID" value="KAF2260647.1"/>
    <property type="molecule type" value="Genomic_DNA"/>
</dbReference>
<organism evidence="1 2">
    <name type="scientific">Lojkania enalia</name>
    <dbReference type="NCBI Taxonomy" id="147567"/>
    <lineage>
        <taxon>Eukaryota</taxon>
        <taxon>Fungi</taxon>
        <taxon>Dikarya</taxon>
        <taxon>Ascomycota</taxon>
        <taxon>Pezizomycotina</taxon>
        <taxon>Dothideomycetes</taxon>
        <taxon>Pleosporomycetidae</taxon>
        <taxon>Pleosporales</taxon>
        <taxon>Pleosporales incertae sedis</taxon>
        <taxon>Lojkania</taxon>
    </lineage>
</organism>
<protein>
    <submittedName>
        <fullName evidence="1">Uncharacterized protein</fullName>
    </submittedName>
</protein>
<name>A0A9P4K133_9PLEO</name>
<gene>
    <name evidence="1" type="ORF">CC78DRAFT_472380</name>
</gene>
<proteinExistence type="predicted"/>
<feature type="non-terminal residue" evidence="1">
    <location>
        <position position="1"/>
    </location>
</feature>
<dbReference type="AlphaFoldDB" id="A0A9P4K133"/>
<sequence>YYESCKAKKAWTKNANFIDERHLEWVTPIKSAKFVFSISASSFWSYKFVIQLLARLLARHPNYMNMQTNAPIFPIQADGGRGAIMVEASRGTIKCDKVVSLQCLYSWPSSLVQEHHSALPRHRLSYISS</sequence>
<comment type="caution">
    <text evidence="1">The sequence shown here is derived from an EMBL/GenBank/DDBJ whole genome shotgun (WGS) entry which is preliminary data.</text>
</comment>
<evidence type="ECO:0000313" key="2">
    <source>
        <dbReference type="Proteomes" id="UP000800093"/>
    </source>
</evidence>
<reference evidence="2" key="1">
    <citation type="journal article" date="2020" name="Stud. Mycol.">
        <title>101 Dothideomycetes genomes: A test case for predicting lifestyles and emergence of pathogens.</title>
        <authorList>
            <person name="Haridas S."/>
            <person name="Albert R."/>
            <person name="Binder M."/>
            <person name="Bloem J."/>
            <person name="LaButti K."/>
            <person name="Salamov A."/>
            <person name="Andreopoulos B."/>
            <person name="Baker S."/>
            <person name="Barry K."/>
            <person name="Bills G."/>
            <person name="Bluhm B."/>
            <person name="Cannon C."/>
            <person name="Castanera R."/>
            <person name="Culley D."/>
            <person name="Daum C."/>
            <person name="Ezra D."/>
            <person name="Gonzalez J."/>
            <person name="Henrissat B."/>
            <person name="Kuo A."/>
            <person name="Liang C."/>
            <person name="Lipzen A."/>
            <person name="Lutzoni F."/>
            <person name="Magnuson J."/>
            <person name="Mondo S."/>
            <person name="Nolan M."/>
            <person name="Ohm R."/>
            <person name="Pangilinan J."/>
            <person name="Park H.-J."/>
            <person name="Ramirez L."/>
            <person name="Alfaro M."/>
            <person name="Sun H."/>
            <person name="Tritt A."/>
            <person name="Yoshinaga Y."/>
            <person name="Zwiers L.-H."/>
            <person name="Turgeon B."/>
            <person name="Goodwin S."/>
            <person name="Spatafora J."/>
            <person name="Crous P."/>
            <person name="Grigoriev I."/>
        </authorList>
    </citation>
    <scope>NUCLEOTIDE SEQUENCE [LARGE SCALE GENOMIC DNA]</scope>
    <source>
        <strain evidence="2">CBS 304.66</strain>
    </source>
</reference>
<dbReference type="Proteomes" id="UP000800093">
    <property type="component" value="Unassembled WGS sequence"/>
</dbReference>
<keyword evidence="2" id="KW-1185">Reference proteome</keyword>